<sequence>MRQVCVCFSMHLHSACSTGHPFPSRIRPSTYIDLPAPKFKRLLCLCTCSFGRWARSDAYLLLGTCCLSKLQQ</sequence>
<reference evidence="1 2" key="1">
    <citation type="journal article" date="2018" name="Nat. Ecol. Evol.">
        <title>Pezizomycetes genomes reveal the molecular basis of ectomycorrhizal truffle lifestyle.</title>
        <authorList>
            <person name="Murat C."/>
            <person name="Payen T."/>
            <person name="Noel B."/>
            <person name="Kuo A."/>
            <person name="Morin E."/>
            <person name="Chen J."/>
            <person name="Kohler A."/>
            <person name="Krizsan K."/>
            <person name="Balestrini R."/>
            <person name="Da Silva C."/>
            <person name="Montanini B."/>
            <person name="Hainaut M."/>
            <person name="Levati E."/>
            <person name="Barry K.W."/>
            <person name="Belfiori B."/>
            <person name="Cichocki N."/>
            <person name="Clum A."/>
            <person name="Dockter R.B."/>
            <person name="Fauchery L."/>
            <person name="Guy J."/>
            <person name="Iotti M."/>
            <person name="Le Tacon F."/>
            <person name="Lindquist E.A."/>
            <person name="Lipzen A."/>
            <person name="Malagnac F."/>
            <person name="Mello A."/>
            <person name="Molinier V."/>
            <person name="Miyauchi S."/>
            <person name="Poulain J."/>
            <person name="Riccioni C."/>
            <person name="Rubini A."/>
            <person name="Sitrit Y."/>
            <person name="Splivallo R."/>
            <person name="Traeger S."/>
            <person name="Wang M."/>
            <person name="Zifcakova L."/>
            <person name="Wipf D."/>
            <person name="Zambonelli A."/>
            <person name="Paolocci F."/>
            <person name="Nowrousian M."/>
            <person name="Ottonello S."/>
            <person name="Baldrian P."/>
            <person name="Spatafora J.W."/>
            <person name="Henrissat B."/>
            <person name="Nagy L.G."/>
            <person name="Aury J.M."/>
            <person name="Wincker P."/>
            <person name="Grigoriev I.V."/>
            <person name="Bonfante P."/>
            <person name="Martin F.M."/>
        </authorList>
    </citation>
    <scope>NUCLEOTIDE SEQUENCE [LARGE SCALE GENOMIC DNA]</scope>
    <source>
        <strain evidence="1 2">ATCC MYA-4762</strain>
    </source>
</reference>
<keyword evidence="2" id="KW-1185">Reference proteome</keyword>
<gene>
    <name evidence="1" type="ORF">L211DRAFT_88081</name>
</gene>
<evidence type="ECO:0000313" key="2">
    <source>
        <dbReference type="Proteomes" id="UP000267821"/>
    </source>
</evidence>
<proteinExistence type="predicted"/>
<dbReference type="AlphaFoldDB" id="A0A3N4LVD1"/>
<dbReference type="InParanoid" id="A0A3N4LVD1"/>
<protein>
    <submittedName>
        <fullName evidence="1">Uncharacterized protein</fullName>
    </submittedName>
</protein>
<name>A0A3N4LVD1_9PEZI</name>
<dbReference type="EMBL" id="ML121537">
    <property type="protein sequence ID" value="RPB25549.1"/>
    <property type="molecule type" value="Genomic_DNA"/>
</dbReference>
<dbReference type="Proteomes" id="UP000267821">
    <property type="component" value="Unassembled WGS sequence"/>
</dbReference>
<organism evidence="1 2">
    <name type="scientific">Terfezia boudieri ATCC MYA-4762</name>
    <dbReference type="NCBI Taxonomy" id="1051890"/>
    <lineage>
        <taxon>Eukaryota</taxon>
        <taxon>Fungi</taxon>
        <taxon>Dikarya</taxon>
        <taxon>Ascomycota</taxon>
        <taxon>Pezizomycotina</taxon>
        <taxon>Pezizomycetes</taxon>
        <taxon>Pezizales</taxon>
        <taxon>Pezizaceae</taxon>
        <taxon>Terfezia</taxon>
    </lineage>
</organism>
<evidence type="ECO:0000313" key="1">
    <source>
        <dbReference type="EMBL" id="RPB25549.1"/>
    </source>
</evidence>
<accession>A0A3N4LVD1</accession>